<dbReference type="InterPro" id="IPR042070">
    <property type="entry name" value="PucR_C-HTH_sf"/>
</dbReference>
<protein>
    <submittedName>
        <fullName evidence="3">PucR family transcriptional regulator</fullName>
    </submittedName>
</protein>
<evidence type="ECO:0000313" key="3">
    <source>
        <dbReference type="EMBL" id="TDC71407.1"/>
    </source>
</evidence>
<organism evidence="3 4">
    <name type="scientific">Streptomyces hainanensis</name>
    <dbReference type="NCBI Taxonomy" id="402648"/>
    <lineage>
        <taxon>Bacteria</taxon>
        <taxon>Bacillati</taxon>
        <taxon>Actinomycetota</taxon>
        <taxon>Actinomycetes</taxon>
        <taxon>Kitasatosporales</taxon>
        <taxon>Streptomycetaceae</taxon>
        <taxon>Streptomyces</taxon>
    </lineage>
</organism>
<gene>
    <name evidence="3" type="ORF">E1283_23575</name>
</gene>
<evidence type="ECO:0000256" key="1">
    <source>
        <dbReference type="SAM" id="MobiDB-lite"/>
    </source>
</evidence>
<proteinExistence type="predicted"/>
<dbReference type="PANTHER" id="PTHR33744:SF1">
    <property type="entry name" value="DNA-BINDING TRANSCRIPTIONAL ACTIVATOR ADER"/>
    <property type="match status" value="1"/>
</dbReference>
<reference evidence="3 4" key="1">
    <citation type="submission" date="2019-03" db="EMBL/GenBank/DDBJ databases">
        <title>Draft genome sequences of novel Actinobacteria.</title>
        <authorList>
            <person name="Sahin N."/>
            <person name="Ay H."/>
            <person name="Saygin H."/>
        </authorList>
    </citation>
    <scope>NUCLEOTIDE SEQUENCE [LARGE SCALE GENOMIC DNA]</scope>
    <source>
        <strain evidence="3 4">DSM 41900</strain>
    </source>
</reference>
<dbReference type="Gene3D" id="1.10.10.2840">
    <property type="entry name" value="PucR C-terminal helix-turn-helix domain"/>
    <property type="match status" value="1"/>
</dbReference>
<dbReference type="EMBL" id="SMKI01000282">
    <property type="protein sequence ID" value="TDC71407.1"/>
    <property type="molecule type" value="Genomic_DNA"/>
</dbReference>
<dbReference type="InterPro" id="IPR051448">
    <property type="entry name" value="CdaR-like_regulators"/>
</dbReference>
<keyword evidence="4" id="KW-1185">Reference proteome</keyword>
<accession>A0A4R4T3T4</accession>
<comment type="caution">
    <text evidence="3">The sequence shown here is derived from an EMBL/GenBank/DDBJ whole genome shotgun (WGS) entry which is preliminary data.</text>
</comment>
<evidence type="ECO:0000313" key="4">
    <source>
        <dbReference type="Proteomes" id="UP000295345"/>
    </source>
</evidence>
<feature type="region of interest" description="Disordered" evidence="1">
    <location>
        <begin position="53"/>
        <end position="73"/>
    </location>
</feature>
<sequence>MRALLDHIWLSPRELPALADEVADALLDRVSAMSALPEERRRAEMRSEVEAALRGALSRPEPETLAEGDGEYGSLTRERARQELFAALTTGPALSEESLASLAPLAQRAAWKLPTGVQAVVLGAPGELRFSTDTLGDALIGITDGRPCALIPDPDPEARPELRRALPRGRAAAVGHTVPLADARSSLRWARRLVELAPDAQVLFVEDHLPALLLLQDESLVRALSTRWLRPLESLKPAQSARLETTLLAWLEGGGAPEAAKTLKVHPQTVHYRLRQLEKLFGPVLRDPRSRFELEMTLHSRRLLGQVRDVQARISRRARTAAMALRPMDVAREARVNGR</sequence>
<dbReference type="Proteomes" id="UP000295345">
    <property type="component" value="Unassembled WGS sequence"/>
</dbReference>
<dbReference type="InterPro" id="IPR025736">
    <property type="entry name" value="PucR_C-HTH_dom"/>
</dbReference>
<name>A0A4R4T3T4_9ACTN</name>
<feature type="domain" description="PucR C-terminal helix-turn-helix" evidence="2">
    <location>
        <begin position="245"/>
        <end position="299"/>
    </location>
</feature>
<dbReference type="Pfam" id="PF13556">
    <property type="entry name" value="HTH_30"/>
    <property type="match status" value="1"/>
</dbReference>
<dbReference type="OrthoDB" id="5243741at2"/>
<dbReference type="RefSeq" id="WP_132820134.1">
    <property type="nucleotide sequence ID" value="NZ_SMKI01000282.1"/>
</dbReference>
<dbReference type="AlphaFoldDB" id="A0A4R4T3T4"/>
<dbReference type="PANTHER" id="PTHR33744">
    <property type="entry name" value="CARBOHYDRATE DIACID REGULATOR"/>
    <property type="match status" value="1"/>
</dbReference>
<evidence type="ECO:0000259" key="2">
    <source>
        <dbReference type="Pfam" id="PF13556"/>
    </source>
</evidence>